<evidence type="ECO:0000313" key="1">
    <source>
        <dbReference type="EMBL" id="CDQ99314.1"/>
    </source>
</evidence>
<reference evidence="1" key="1">
    <citation type="journal article" date="2014" name="Nat. Commun.">
        <title>The rainbow trout genome provides novel insights into evolution after whole-genome duplication in vertebrates.</title>
        <authorList>
            <person name="Berthelot C."/>
            <person name="Brunet F."/>
            <person name="Chalopin D."/>
            <person name="Juanchich A."/>
            <person name="Bernard M."/>
            <person name="Noel B."/>
            <person name="Bento P."/>
            <person name="Da Silva C."/>
            <person name="Labadie K."/>
            <person name="Alberti A."/>
            <person name="Aury J.M."/>
            <person name="Louis A."/>
            <person name="Dehais P."/>
            <person name="Bardou P."/>
            <person name="Montfort J."/>
            <person name="Klopp C."/>
            <person name="Cabau C."/>
            <person name="Gaspin C."/>
            <person name="Thorgaard G.H."/>
            <person name="Boussaha M."/>
            <person name="Quillet E."/>
            <person name="Guyomard R."/>
            <person name="Galiana D."/>
            <person name="Bobe J."/>
            <person name="Volff J.N."/>
            <person name="Genet C."/>
            <person name="Wincker P."/>
            <person name="Jaillon O."/>
            <person name="Roest Crollius H."/>
            <person name="Guiguen Y."/>
        </authorList>
    </citation>
    <scope>NUCLEOTIDE SEQUENCE [LARGE SCALE GENOMIC DNA]</scope>
</reference>
<dbReference type="GO" id="GO:0042383">
    <property type="term" value="C:sarcolemma"/>
    <property type="evidence" value="ECO:0007669"/>
    <property type="project" value="TreeGrafter"/>
</dbReference>
<sequence length="224" mass="26298">MIRYLFNDVQLLKDGRHLQAEQMYRRVYRLHERLVNLRSEYNLRLKSGVTITQMSQMQTLQQAPMRVRPELDEVTLRYIQDLLAWVEENQRRVDRGEWGSDLPTVESQLGSHRGLHQSVEEFHAKIGRAKADESQLSPVSKGAYRDNLSKLELHYGKLLNSSKARLHSLDGLHAFVTAATKELMWLNEKEEEEVNYDWSERNTNMTAKKDNYSVWLFSSSPYLE</sequence>
<dbReference type="PANTHER" id="PTHR23169:SF32">
    <property type="entry name" value="PLECTIN ISOFORM X1"/>
    <property type="match status" value="1"/>
</dbReference>
<dbReference type="InterPro" id="IPR018159">
    <property type="entry name" value="Spectrin/alpha-actinin"/>
</dbReference>
<dbReference type="PaxDb" id="8022-A0A060ZCB0"/>
<dbReference type="AlphaFoldDB" id="A0A060ZCB0"/>
<dbReference type="Proteomes" id="UP000193380">
    <property type="component" value="Unassembled WGS sequence"/>
</dbReference>
<dbReference type="GO" id="GO:0045296">
    <property type="term" value="F:cadherin binding"/>
    <property type="evidence" value="ECO:0007669"/>
    <property type="project" value="TreeGrafter"/>
</dbReference>
<dbReference type="InterPro" id="IPR049538">
    <property type="entry name" value="PCN-like_spectrin-like_rpt"/>
</dbReference>
<dbReference type="GO" id="GO:0042060">
    <property type="term" value="P:wound healing"/>
    <property type="evidence" value="ECO:0007669"/>
    <property type="project" value="TreeGrafter"/>
</dbReference>
<dbReference type="GO" id="GO:0005925">
    <property type="term" value="C:focal adhesion"/>
    <property type="evidence" value="ECO:0007669"/>
    <property type="project" value="TreeGrafter"/>
</dbReference>
<proteinExistence type="predicted"/>
<dbReference type="GO" id="GO:0005200">
    <property type="term" value="F:structural constituent of cytoskeleton"/>
    <property type="evidence" value="ECO:0007669"/>
    <property type="project" value="TreeGrafter"/>
</dbReference>
<gene>
    <name evidence="1" type="ORF">GSONMT00049561001</name>
</gene>
<dbReference type="SMART" id="SM00150">
    <property type="entry name" value="SPEC"/>
    <property type="match status" value="1"/>
</dbReference>
<reference evidence="1" key="2">
    <citation type="submission" date="2014-03" db="EMBL/GenBank/DDBJ databases">
        <authorList>
            <person name="Genoscope - CEA"/>
        </authorList>
    </citation>
    <scope>NUCLEOTIDE SEQUENCE</scope>
</reference>
<dbReference type="GO" id="GO:0031581">
    <property type="term" value="P:hemidesmosome assembly"/>
    <property type="evidence" value="ECO:0007669"/>
    <property type="project" value="TreeGrafter"/>
</dbReference>
<dbReference type="GO" id="GO:0008307">
    <property type="term" value="F:structural constituent of muscle"/>
    <property type="evidence" value="ECO:0007669"/>
    <property type="project" value="TreeGrafter"/>
</dbReference>
<dbReference type="Gene3D" id="1.20.58.60">
    <property type="match status" value="2"/>
</dbReference>
<dbReference type="STRING" id="8022.A0A060ZCB0"/>
<organism evidence="1 2">
    <name type="scientific">Oncorhynchus mykiss</name>
    <name type="common">Rainbow trout</name>
    <name type="synonym">Salmo gairdneri</name>
    <dbReference type="NCBI Taxonomy" id="8022"/>
    <lineage>
        <taxon>Eukaryota</taxon>
        <taxon>Metazoa</taxon>
        <taxon>Chordata</taxon>
        <taxon>Craniata</taxon>
        <taxon>Vertebrata</taxon>
        <taxon>Euteleostomi</taxon>
        <taxon>Actinopterygii</taxon>
        <taxon>Neopterygii</taxon>
        <taxon>Teleostei</taxon>
        <taxon>Protacanthopterygii</taxon>
        <taxon>Salmoniformes</taxon>
        <taxon>Salmonidae</taxon>
        <taxon>Salmoninae</taxon>
        <taxon>Oncorhynchus</taxon>
    </lineage>
</organism>
<dbReference type="GO" id="GO:0005882">
    <property type="term" value="C:intermediate filament"/>
    <property type="evidence" value="ECO:0007669"/>
    <property type="project" value="TreeGrafter"/>
</dbReference>
<dbReference type="InterPro" id="IPR043197">
    <property type="entry name" value="Plakin"/>
</dbReference>
<dbReference type="GO" id="GO:0045104">
    <property type="term" value="P:intermediate filament cytoskeleton organization"/>
    <property type="evidence" value="ECO:0007669"/>
    <property type="project" value="InterPro"/>
</dbReference>
<name>A0A060ZCB0_ONCMY</name>
<protein>
    <submittedName>
        <fullName evidence="1">Uncharacterized protein</fullName>
    </submittedName>
</protein>
<dbReference type="GO" id="GO:0030056">
    <property type="term" value="C:hemidesmosome"/>
    <property type="evidence" value="ECO:0007669"/>
    <property type="project" value="TreeGrafter"/>
</dbReference>
<dbReference type="GO" id="GO:0030506">
    <property type="term" value="F:ankyrin binding"/>
    <property type="evidence" value="ECO:0007669"/>
    <property type="project" value="TreeGrafter"/>
</dbReference>
<dbReference type="SUPFAM" id="SSF46966">
    <property type="entry name" value="Spectrin repeat"/>
    <property type="match status" value="1"/>
</dbReference>
<evidence type="ECO:0000313" key="2">
    <source>
        <dbReference type="Proteomes" id="UP000193380"/>
    </source>
</evidence>
<accession>A0A060ZCB0</accession>
<dbReference type="PANTHER" id="PTHR23169">
    <property type="entry name" value="ENVOPLAKIN"/>
    <property type="match status" value="1"/>
</dbReference>
<dbReference type="Pfam" id="PF21020">
    <property type="entry name" value="Spectrin_4"/>
    <property type="match status" value="1"/>
</dbReference>
<dbReference type="GO" id="GO:0048471">
    <property type="term" value="C:perinuclear region of cytoplasm"/>
    <property type="evidence" value="ECO:0007669"/>
    <property type="project" value="TreeGrafter"/>
</dbReference>
<dbReference type="EMBL" id="FR945378">
    <property type="protein sequence ID" value="CDQ99314.1"/>
    <property type="molecule type" value="Genomic_DNA"/>
</dbReference>
<feature type="non-terminal residue" evidence="1">
    <location>
        <position position="224"/>
    </location>
</feature>